<gene>
    <name evidence="1" type="ORF">LCI18_011127</name>
</gene>
<proteinExistence type="predicted"/>
<name>A0ACD3ZGJ6_FUSSC</name>
<sequence length="314" mass="35452">MAPFLPKAQAHFIRAALLTVSELCMAVDSMFSYAFLYRFHGSNLFADRAELAAFNALPAAMSPDWWSHQYVTQTNQPWSRNLTANPFFNVVSYSNSFGLEPNFPCCTVNHPQGYPKYIASSFWVDETTAMSQFASQKPQSISAENGLYHISIRKGFHRLSISLPMTTTVAYRNNTVGVYRGPLLYAADIKYSSSSHRPLNWTDRQLLPTSEVDARSLDWVLEPTSNWRYAIDPTTIKLGRTIPYDTKLPNPLFDRHNFLPSLEVDAYPLNWPETLGTAALPPEHVEVKKSEVTKLKLIPFGAAKLHIAQYPIAK</sequence>
<reference evidence="1" key="1">
    <citation type="submission" date="2021-11" db="EMBL/GenBank/DDBJ databases">
        <title>Fusarium solani-melongenae Genome sequencing and assembly.</title>
        <authorList>
            <person name="Xie S."/>
            <person name="Huang L."/>
            <person name="Zhang X."/>
        </authorList>
    </citation>
    <scope>NUCLEOTIDE SEQUENCE</scope>
    <source>
        <strain evidence="1">CRI 24-3</strain>
    </source>
</reference>
<dbReference type="Proteomes" id="UP000830768">
    <property type="component" value="Chromosome 9"/>
</dbReference>
<protein>
    <submittedName>
        <fullName evidence="1">Uncharacterized protein</fullName>
    </submittedName>
</protein>
<evidence type="ECO:0000313" key="2">
    <source>
        <dbReference type="Proteomes" id="UP000830768"/>
    </source>
</evidence>
<keyword evidence="2" id="KW-1185">Reference proteome</keyword>
<accession>A0ACD3ZGJ6</accession>
<organism evidence="1 2">
    <name type="scientific">Fusarium solani subsp. cucurbitae</name>
    <name type="common">Neocosmosporum cucurbitae</name>
    <dbReference type="NCBI Taxonomy" id="2747967"/>
    <lineage>
        <taxon>Eukaryota</taxon>
        <taxon>Fungi</taxon>
        <taxon>Dikarya</taxon>
        <taxon>Ascomycota</taxon>
        <taxon>Pezizomycotina</taxon>
        <taxon>Sordariomycetes</taxon>
        <taxon>Hypocreomycetidae</taxon>
        <taxon>Hypocreales</taxon>
        <taxon>Nectriaceae</taxon>
        <taxon>Fusarium</taxon>
        <taxon>Fusarium solani species complex</taxon>
    </lineage>
</organism>
<dbReference type="EMBL" id="CP090037">
    <property type="protein sequence ID" value="UPL00193.1"/>
    <property type="molecule type" value="Genomic_DNA"/>
</dbReference>
<evidence type="ECO:0000313" key="1">
    <source>
        <dbReference type="EMBL" id="UPL00193.1"/>
    </source>
</evidence>